<proteinExistence type="predicted"/>
<dbReference type="Gramene" id="MELO3C016385.2.1">
    <property type="protein sequence ID" value="MELO3C016385.2.1"/>
    <property type="gene ID" value="MELO3C016385.2"/>
</dbReference>
<accession>A0A1S3BSF4</accession>
<keyword evidence="1" id="KW-0732">Signal</keyword>
<organism evidence="2">
    <name type="scientific">Cucumis melo</name>
    <name type="common">Muskmelon</name>
    <dbReference type="NCBI Taxonomy" id="3656"/>
    <lineage>
        <taxon>Eukaryota</taxon>
        <taxon>Viridiplantae</taxon>
        <taxon>Streptophyta</taxon>
        <taxon>Embryophyta</taxon>
        <taxon>Tracheophyta</taxon>
        <taxon>Spermatophyta</taxon>
        <taxon>Magnoliopsida</taxon>
        <taxon>eudicotyledons</taxon>
        <taxon>Gunneridae</taxon>
        <taxon>Pentapetalae</taxon>
        <taxon>rosids</taxon>
        <taxon>fabids</taxon>
        <taxon>Cucurbitales</taxon>
        <taxon>Cucurbitaceae</taxon>
        <taxon>Benincaseae</taxon>
        <taxon>Cucumis</taxon>
    </lineage>
</organism>
<dbReference type="EnsemblPlants" id="MELO3C016385.2.1">
    <property type="protein sequence ID" value="MELO3C016385.2.1"/>
    <property type="gene ID" value="MELO3C016385.2"/>
</dbReference>
<reference evidence="2" key="1">
    <citation type="submission" date="2023-03" db="UniProtKB">
        <authorList>
            <consortium name="EnsemblPlants"/>
        </authorList>
    </citation>
    <scope>IDENTIFICATION</scope>
</reference>
<evidence type="ECO:0000256" key="1">
    <source>
        <dbReference type="SAM" id="SignalP"/>
    </source>
</evidence>
<name>A0A1S3BSF4_CUCME</name>
<protein>
    <submittedName>
        <fullName evidence="2">Uncharacterized protein</fullName>
    </submittedName>
</protein>
<sequence>MGRKMMTLVVAVVLLVLVAEKCRGDGEDAVQDVKDSMSEFAKDAKLDEKAEAVKSTASEVYSDAKDKAESWSNWAYDKISKGLGLSEEESKEKAHDGADKA</sequence>
<feature type="chain" id="PRO_5044565356" evidence="1">
    <location>
        <begin position="25"/>
        <end position="101"/>
    </location>
</feature>
<evidence type="ECO:0000313" key="2">
    <source>
        <dbReference type="EnsemblPlants" id="MELO3C016385.2.1"/>
    </source>
</evidence>
<dbReference type="AlphaFoldDB" id="A0A1S3BSF4"/>
<gene>
    <name evidence="2" type="primary">103493194</name>
</gene>
<feature type="signal peptide" evidence="1">
    <location>
        <begin position="1"/>
        <end position="24"/>
    </location>
</feature>